<dbReference type="Proteomes" id="UP000195913">
    <property type="component" value="Unassembled WGS sequence"/>
</dbReference>
<evidence type="ECO:0000313" key="6">
    <source>
        <dbReference type="Proteomes" id="UP000195913"/>
    </source>
</evidence>
<keyword evidence="6" id="KW-1185">Reference proteome</keyword>
<organism evidence="5 6">
    <name type="scientific">Arthrobacter rhombi</name>
    <dbReference type="NCBI Taxonomy" id="71253"/>
    <lineage>
        <taxon>Bacteria</taxon>
        <taxon>Bacillati</taxon>
        <taxon>Actinomycetota</taxon>
        <taxon>Actinomycetes</taxon>
        <taxon>Micrococcales</taxon>
        <taxon>Micrococcaceae</taxon>
        <taxon>Arthrobacter</taxon>
    </lineage>
</organism>
<dbReference type="CDD" id="cd03360">
    <property type="entry name" value="LbH_AT_putative"/>
    <property type="match status" value="1"/>
</dbReference>
<feature type="binding site" evidence="4">
    <location>
        <position position="67"/>
    </location>
    <ligand>
        <name>substrate</name>
    </ligand>
</feature>
<evidence type="ECO:0000256" key="2">
    <source>
        <dbReference type="ARBA" id="ARBA00022737"/>
    </source>
</evidence>
<protein>
    <submittedName>
        <fullName evidence="5">4-amino-6-deoxy-N-Acetyl-D-hexosaminyl-(Lipid carrier) acetyltrasferase</fullName>
    </submittedName>
</protein>
<dbReference type="Gene3D" id="3.40.50.20">
    <property type="match status" value="1"/>
</dbReference>
<dbReference type="NCBIfam" id="TIGR03570">
    <property type="entry name" value="NeuD_NnaD"/>
    <property type="match status" value="1"/>
</dbReference>
<reference evidence="5 6" key="1">
    <citation type="submission" date="2017-02" db="EMBL/GenBank/DDBJ databases">
        <authorList>
            <person name="Peterson S.W."/>
        </authorList>
    </citation>
    <scope>NUCLEOTIDE SEQUENCE [LARGE SCALE GENOMIC DNA]</scope>
    <source>
        <strain evidence="5 6">B Ar 00.02</strain>
    </source>
</reference>
<dbReference type="GO" id="GO:0016740">
    <property type="term" value="F:transferase activity"/>
    <property type="evidence" value="ECO:0007669"/>
    <property type="project" value="UniProtKB-KW"/>
</dbReference>
<feature type="active site" description="Proton acceptor" evidence="3">
    <location>
        <position position="137"/>
    </location>
</feature>
<dbReference type="PANTHER" id="PTHR43300:SF7">
    <property type="entry name" value="UDP-N-ACETYLBACILLOSAMINE N-ACETYLTRANSFERASE"/>
    <property type="match status" value="1"/>
</dbReference>
<dbReference type="RefSeq" id="WP_087000532.1">
    <property type="nucleotide sequence ID" value="NZ_FUHW01000044.1"/>
</dbReference>
<dbReference type="AlphaFoldDB" id="A0A1R4GTS2"/>
<dbReference type="PROSITE" id="PS00101">
    <property type="entry name" value="HEXAPEP_TRANSFERASES"/>
    <property type="match status" value="1"/>
</dbReference>
<evidence type="ECO:0000256" key="3">
    <source>
        <dbReference type="PIRSR" id="PIRSR620019-1"/>
    </source>
</evidence>
<dbReference type="Gene3D" id="2.160.10.10">
    <property type="entry name" value="Hexapeptide repeat proteins"/>
    <property type="match status" value="1"/>
</dbReference>
<proteinExistence type="predicted"/>
<feature type="site" description="Increases basicity of active site His" evidence="3">
    <location>
        <position position="138"/>
    </location>
</feature>
<name>A0A1R4GTS2_9MICC</name>
<dbReference type="InterPro" id="IPR050179">
    <property type="entry name" value="Trans_hexapeptide_repeat"/>
</dbReference>
<dbReference type="InterPro" id="IPR018357">
    <property type="entry name" value="Hexapep_transf_CS"/>
</dbReference>
<dbReference type="SUPFAM" id="SSF51161">
    <property type="entry name" value="Trimeric LpxA-like enzymes"/>
    <property type="match status" value="1"/>
</dbReference>
<gene>
    <name evidence="5" type="ORF">FM101_13680</name>
</gene>
<dbReference type="PANTHER" id="PTHR43300">
    <property type="entry name" value="ACETYLTRANSFERASE"/>
    <property type="match status" value="1"/>
</dbReference>
<dbReference type="EMBL" id="FUHW01000044">
    <property type="protein sequence ID" value="SJM71670.1"/>
    <property type="molecule type" value="Genomic_DNA"/>
</dbReference>
<dbReference type="InterPro" id="IPR011004">
    <property type="entry name" value="Trimer_LpxA-like_sf"/>
</dbReference>
<evidence type="ECO:0000256" key="4">
    <source>
        <dbReference type="PIRSR" id="PIRSR620019-2"/>
    </source>
</evidence>
<evidence type="ECO:0000256" key="1">
    <source>
        <dbReference type="ARBA" id="ARBA00022679"/>
    </source>
</evidence>
<accession>A0A1R4GTS2</accession>
<keyword evidence="1" id="KW-0808">Transferase</keyword>
<keyword evidence="2" id="KW-0677">Repeat</keyword>
<evidence type="ECO:0000313" key="5">
    <source>
        <dbReference type="EMBL" id="SJM71670.1"/>
    </source>
</evidence>
<sequence>MARLLLIAAGGLARETIASIRATGDHHLVGLLDDDAALHGRNIAGVRVLGGIEMAATSGDHMLICAGSGAARAAVSARLEAWGVAHDQFATHVHSTAVIGEGTVIGAGSIILAGTVLTCDVRIGHQVVLMPQVTLTHDDDLADFVTLAAGASVGGRVEIGRCSYLGMNAAVRQDLKIGEDAVLGMGAVLLEDLPTGETWAGNPARMISTSARPQEMAAPQGGIGK</sequence>
<dbReference type="InterPro" id="IPR020019">
    <property type="entry name" value="AcTrfase_PglD-like"/>
</dbReference>